<dbReference type="GO" id="GO:0005886">
    <property type="term" value="C:plasma membrane"/>
    <property type="evidence" value="ECO:0007669"/>
    <property type="project" value="UniProtKB-SubCell"/>
</dbReference>
<proteinExistence type="predicted"/>
<gene>
    <name evidence="8" type="ORF">HMPREF0091_10018</name>
</gene>
<dbReference type="PIRSF" id="PIRSF006603">
    <property type="entry name" value="DinF"/>
    <property type="match status" value="1"/>
</dbReference>
<feature type="transmembrane region" description="Helical" evidence="7">
    <location>
        <begin position="177"/>
        <end position="198"/>
    </location>
</feature>
<feature type="transmembrane region" description="Helical" evidence="7">
    <location>
        <begin position="235"/>
        <end position="257"/>
    </location>
</feature>
<evidence type="ECO:0000256" key="2">
    <source>
        <dbReference type="ARBA" id="ARBA00022448"/>
    </source>
</evidence>
<evidence type="ECO:0000256" key="1">
    <source>
        <dbReference type="ARBA" id="ARBA00004651"/>
    </source>
</evidence>
<dbReference type="GO" id="GO:0042910">
    <property type="term" value="F:xenobiotic transmembrane transporter activity"/>
    <property type="evidence" value="ECO:0007669"/>
    <property type="project" value="InterPro"/>
</dbReference>
<feature type="transmembrane region" description="Helical" evidence="7">
    <location>
        <begin position="454"/>
        <end position="478"/>
    </location>
</feature>
<evidence type="ECO:0000256" key="3">
    <source>
        <dbReference type="ARBA" id="ARBA00022475"/>
    </source>
</evidence>
<dbReference type="eggNOG" id="COG0534">
    <property type="taxonomic scope" value="Bacteria"/>
</dbReference>
<sequence>MQGKSEDLYTKHPHEKNIDDKPFTESVLAQNELDEYNSKNFQKSHELFITYHPWKLFCIAAIPGALSMLSSAIYEIADGIFVGQILGEEAFAAINLAMPFVIMLFAFGDMVGVGSSVPISISLGEGNTRRANNIFTCGILMILAGGALIGTLFWFLAPALMELMGAYGTLRDMAADYLRMFALFAPLGTILFAVDNYLRICGKVKSSFALNAFTSLFGCVLEFSMLYFWHLGTLGAALAFSIAISVGSLCALIPFMAKKMLLQFVKPQFSYALLKEIVQSGTPAFLNDVAGRVTVIFLNVELMIAGGTAAVSVYGFLIFAGSFIYPLIYGICDALQPAVGYNWGARRYDRIKQIEKYVFSTVCAIALLLAAIMAVFPDECARLFMVDVSQDILVMSRDAFRFYALSYVFRWFPLACGSLLTAVEKTKLASLLSFCMVTLLPLVVLFALKPLGLLGLWLNAPVSAGIAALISIWILIVFRRELHLE</sequence>
<name>F1T4Y3_9ACTN</name>
<feature type="transmembrane region" description="Helical" evidence="7">
    <location>
        <begin position="357"/>
        <end position="376"/>
    </location>
</feature>
<evidence type="ECO:0000256" key="5">
    <source>
        <dbReference type="ARBA" id="ARBA00022989"/>
    </source>
</evidence>
<feature type="transmembrane region" description="Helical" evidence="7">
    <location>
        <begin position="323"/>
        <end position="345"/>
    </location>
</feature>
<accession>F1T4Y3</accession>
<dbReference type="InterPro" id="IPR048279">
    <property type="entry name" value="MdtK-like"/>
</dbReference>
<keyword evidence="5 7" id="KW-1133">Transmembrane helix</keyword>
<evidence type="ECO:0000256" key="4">
    <source>
        <dbReference type="ARBA" id="ARBA00022692"/>
    </source>
</evidence>
<keyword evidence="3" id="KW-1003">Cell membrane</keyword>
<comment type="subcellular location">
    <subcellularLocation>
        <location evidence="1">Cell membrane</location>
        <topology evidence="1">Multi-pass membrane protein</topology>
    </subcellularLocation>
</comment>
<organism evidence="8 9">
    <name type="scientific">Fannyhessea vaginae DSM 15829</name>
    <dbReference type="NCBI Taxonomy" id="525256"/>
    <lineage>
        <taxon>Bacteria</taxon>
        <taxon>Bacillati</taxon>
        <taxon>Actinomycetota</taxon>
        <taxon>Coriobacteriia</taxon>
        <taxon>Coriobacteriales</taxon>
        <taxon>Atopobiaceae</taxon>
        <taxon>Fannyhessea</taxon>
    </lineage>
</organism>
<evidence type="ECO:0000256" key="6">
    <source>
        <dbReference type="ARBA" id="ARBA00023136"/>
    </source>
</evidence>
<dbReference type="PANTHER" id="PTHR43823">
    <property type="entry name" value="SPORULATION PROTEIN YKVU"/>
    <property type="match status" value="1"/>
</dbReference>
<reference evidence="8 9" key="1">
    <citation type="submission" date="2011-02" db="EMBL/GenBank/DDBJ databases">
        <authorList>
            <person name="Muzny D."/>
            <person name="Qin X."/>
            <person name="Buhay C."/>
            <person name="Dugan-Rocha S."/>
            <person name="Ding Y."/>
            <person name="Chen G."/>
            <person name="Hawes A."/>
            <person name="Holder M."/>
            <person name="Jhangiani S."/>
            <person name="Johnson A."/>
            <person name="Khan Z."/>
            <person name="Li Z."/>
            <person name="Liu W."/>
            <person name="Liu X."/>
            <person name="Perez L."/>
            <person name="Shen H."/>
            <person name="Wang Q."/>
            <person name="Watt J."/>
            <person name="Xi L."/>
            <person name="Xin Y."/>
            <person name="Zhou J."/>
            <person name="Deng J."/>
            <person name="Jiang H."/>
            <person name="Liu Y."/>
            <person name="Qu J."/>
            <person name="Song X.-Z."/>
            <person name="Zhang L."/>
            <person name="Villasana D."/>
            <person name="Johnson A."/>
            <person name="Liu J."/>
            <person name="Liyanage D."/>
            <person name="Lorensuhewa L."/>
            <person name="Robinson T."/>
            <person name="Song A."/>
            <person name="Song B.-B."/>
            <person name="Dinh H."/>
            <person name="Thornton R."/>
            <person name="Coyle M."/>
            <person name="Francisco L."/>
            <person name="Jackson L."/>
            <person name="Javaid M."/>
            <person name="Korchina V."/>
            <person name="Kovar C."/>
            <person name="Mata R."/>
            <person name="Mathew T."/>
            <person name="Ngo R."/>
            <person name="Nguyen L."/>
            <person name="Nguyen N."/>
            <person name="Okwuonu G."/>
            <person name="Ongeri F."/>
            <person name="Pham C."/>
            <person name="Simmons D."/>
            <person name="Wilczek-Boney K."/>
            <person name="Hale W."/>
            <person name="Jakkamsetti A."/>
            <person name="Pham P."/>
            <person name="Ruth R."/>
            <person name="San Lucas F."/>
            <person name="Warren J."/>
            <person name="Zhang J."/>
            <person name="Zhao Z."/>
            <person name="Zhou C."/>
            <person name="Zhu D."/>
            <person name="Lee S."/>
            <person name="Bess C."/>
            <person name="Blankenburg K."/>
            <person name="Forbes L."/>
            <person name="Fu Q."/>
            <person name="Gubbala S."/>
            <person name="Hirani K."/>
            <person name="Jayaseelan J.C."/>
            <person name="Lara F."/>
            <person name="Munidasa M."/>
            <person name="Palculict T."/>
            <person name="Patil S."/>
            <person name="Pu L.-L."/>
            <person name="Saada N."/>
            <person name="Tang L."/>
            <person name="Weissenberger G."/>
            <person name="Zhu Y."/>
            <person name="Hemphill L."/>
            <person name="Shang Y."/>
            <person name="Youmans B."/>
            <person name="Ayvaz T."/>
            <person name="Ross M."/>
            <person name="Santibanez J."/>
            <person name="Aqrawi P."/>
            <person name="Gross S."/>
            <person name="Joshi V."/>
            <person name="Fowler G."/>
            <person name="Nazareth L."/>
            <person name="Reid J."/>
            <person name="Worley K."/>
            <person name="Petrosino J."/>
            <person name="Highlander S."/>
            <person name="Gibbs R."/>
        </authorList>
    </citation>
    <scope>NUCLEOTIDE SEQUENCE [LARGE SCALE GENOMIC DNA]</scope>
    <source>
        <strain evidence="8 9">DSM 15829</strain>
    </source>
</reference>
<dbReference type="AlphaFoldDB" id="F1T4Y3"/>
<dbReference type="GO" id="GO:0015297">
    <property type="term" value="F:antiporter activity"/>
    <property type="evidence" value="ECO:0007669"/>
    <property type="project" value="InterPro"/>
</dbReference>
<dbReference type="Pfam" id="PF01554">
    <property type="entry name" value="MatE"/>
    <property type="match status" value="2"/>
</dbReference>
<dbReference type="Proteomes" id="UP000005947">
    <property type="component" value="Unassembled WGS sequence"/>
</dbReference>
<dbReference type="RefSeq" id="WP_006302126.1">
    <property type="nucleotide sequence ID" value="NZ_ACGK02000001.1"/>
</dbReference>
<dbReference type="EMBL" id="ACGK02000001">
    <property type="protein sequence ID" value="EGF23071.1"/>
    <property type="molecule type" value="Genomic_DNA"/>
</dbReference>
<dbReference type="OrthoDB" id="9808954at2"/>
<keyword evidence="9" id="KW-1185">Reference proteome</keyword>
<feature type="transmembrane region" description="Helical" evidence="7">
    <location>
        <begin position="210"/>
        <end position="229"/>
    </location>
</feature>
<feature type="transmembrane region" description="Helical" evidence="7">
    <location>
        <begin position="295"/>
        <end position="317"/>
    </location>
</feature>
<feature type="transmembrane region" description="Helical" evidence="7">
    <location>
        <begin position="428"/>
        <end position="448"/>
    </location>
</feature>
<feature type="transmembrane region" description="Helical" evidence="7">
    <location>
        <begin position="402"/>
        <end position="421"/>
    </location>
</feature>
<dbReference type="GeneID" id="93210663"/>
<dbReference type="InterPro" id="IPR002528">
    <property type="entry name" value="MATE_fam"/>
</dbReference>
<dbReference type="InterPro" id="IPR051327">
    <property type="entry name" value="MATE_MepA_subfamily"/>
</dbReference>
<feature type="transmembrane region" description="Helical" evidence="7">
    <location>
        <begin position="97"/>
        <end position="121"/>
    </location>
</feature>
<evidence type="ECO:0000256" key="7">
    <source>
        <dbReference type="SAM" id="Phobius"/>
    </source>
</evidence>
<keyword evidence="6 7" id="KW-0472">Membrane</keyword>
<protein>
    <submittedName>
        <fullName evidence="8">MATE domain protein</fullName>
    </submittedName>
</protein>
<dbReference type="PANTHER" id="PTHR43823:SF3">
    <property type="entry name" value="MULTIDRUG EXPORT PROTEIN MEPA"/>
    <property type="match status" value="1"/>
</dbReference>
<feature type="transmembrane region" description="Helical" evidence="7">
    <location>
        <begin position="133"/>
        <end position="157"/>
    </location>
</feature>
<evidence type="ECO:0000313" key="9">
    <source>
        <dbReference type="Proteomes" id="UP000005947"/>
    </source>
</evidence>
<feature type="transmembrane region" description="Helical" evidence="7">
    <location>
        <begin position="56"/>
        <end position="77"/>
    </location>
</feature>
<keyword evidence="4 7" id="KW-0812">Transmembrane</keyword>
<evidence type="ECO:0000313" key="8">
    <source>
        <dbReference type="EMBL" id="EGF23071.1"/>
    </source>
</evidence>
<keyword evidence="2" id="KW-0813">Transport</keyword>
<comment type="caution">
    <text evidence="8">The sequence shown here is derived from an EMBL/GenBank/DDBJ whole genome shotgun (WGS) entry which is preliminary data.</text>
</comment>